<feature type="domain" description="CENP-V/GFA" evidence="6">
    <location>
        <begin position="6"/>
        <end position="118"/>
    </location>
</feature>
<dbReference type="GO" id="GO:0046872">
    <property type="term" value="F:metal ion binding"/>
    <property type="evidence" value="ECO:0007669"/>
    <property type="project" value="UniProtKB-KW"/>
</dbReference>
<dbReference type="PROSITE" id="PS51891">
    <property type="entry name" value="CENP_V_GFA"/>
    <property type="match status" value="1"/>
</dbReference>
<sequence>MGDFTFTGGCLCGAIRFSARLPERDVSVHTCSCLTCQRHSGGLTLCWMELPKAAITWTGPDGEPARYRSSAQSSRAFCRHCGSTLGALDDGDTLGLLLGSLDDNHHPALAPTAHAFVDAGQPGGTCRPATPESPGQGSPHPHTAKDFHPMQRYNKEFRDDVLGFLLRYPLQIGTKGEWGTDMFLLRLDEHKVAEFDIRAGSSGVELVRHLKQGTEPQSGAEAPLRGYWVDYAPGAVAVTSIAERRADFVFTSMLTGCYIAVGAQQVAHVAADLKNGNGLFAKRAASVVKLDSSIEVGFDSRLSLDWDAENNQYKQDYLEYTFVGAFVGGVWRWYVQCHTRFGFGNVKLCNIHSDRPAPAMQLVDMHFG</sequence>
<dbReference type="PANTHER" id="PTHR33337">
    <property type="entry name" value="GFA DOMAIN-CONTAINING PROTEIN"/>
    <property type="match status" value="1"/>
</dbReference>
<accession>A0A6S5RX10</accession>
<dbReference type="PANTHER" id="PTHR33337:SF40">
    <property type="entry name" value="CENP-V_GFA DOMAIN-CONTAINING PROTEIN-RELATED"/>
    <property type="match status" value="1"/>
</dbReference>
<dbReference type="GO" id="GO:0016846">
    <property type="term" value="F:carbon-sulfur lyase activity"/>
    <property type="evidence" value="ECO:0007669"/>
    <property type="project" value="InterPro"/>
</dbReference>
<dbReference type="AlphaFoldDB" id="A0A6S5RX10"/>
<evidence type="ECO:0000256" key="3">
    <source>
        <dbReference type="ARBA" id="ARBA00022833"/>
    </source>
</evidence>
<dbReference type="Gene3D" id="3.90.1590.10">
    <property type="entry name" value="glutathione-dependent formaldehyde- activating enzyme (gfa)"/>
    <property type="match status" value="1"/>
</dbReference>
<evidence type="ECO:0000256" key="4">
    <source>
        <dbReference type="ARBA" id="ARBA00023239"/>
    </source>
</evidence>
<protein>
    <recommendedName>
        <fullName evidence="6">CENP-V/GFA domain-containing protein</fullName>
    </recommendedName>
</protein>
<gene>
    <name evidence="7" type="ORF">WP8S17C03_33340</name>
</gene>
<evidence type="ECO:0000256" key="2">
    <source>
        <dbReference type="ARBA" id="ARBA00022723"/>
    </source>
</evidence>
<name>A0A6S5RX10_9GAMM</name>
<dbReference type="Pfam" id="PF04828">
    <property type="entry name" value="GFA"/>
    <property type="match status" value="1"/>
</dbReference>
<dbReference type="InterPro" id="IPR006913">
    <property type="entry name" value="CENP-V/GFA"/>
</dbReference>
<reference evidence="7 8" key="1">
    <citation type="submission" date="2019-12" db="EMBL/GenBank/DDBJ databases">
        <title>complete genome sequences of Pseudomonas otitidis str. WP8-S17-CRE-03 isolated from wastewater treatment plant effluent.</title>
        <authorList>
            <person name="Sekizuka T."/>
            <person name="Itokawa K."/>
            <person name="Yatsu K."/>
            <person name="Inamine Y."/>
            <person name="Kuroda M."/>
        </authorList>
    </citation>
    <scope>NUCLEOTIDE SEQUENCE [LARGE SCALE GENOMIC DNA]</scope>
    <source>
        <strain evidence="7 8">WP8-S17-CRE-03</strain>
    </source>
</reference>
<keyword evidence="4" id="KW-0456">Lyase</keyword>
<dbReference type="EMBL" id="AP022213">
    <property type="protein sequence ID" value="BBT17285.1"/>
    <property type="molecule type" value="Genomic_DNA"/>
</dbReference>
<evidence type="ECO:0000259" key="6">
    <source>
        <dbReference type="PROSITE" id="PS51891"/>
    </source>
</evidence>
<organism evidence="7 8">
    <name type="scientific">Metapseudomonas otitidis</name>
    <dbReference type="NCBI Taxonomy" id="319939"/>
    <lineage>
        <taxon>Bacteria</taxon>
        <taxon>Pseudomonadati</taxon>
        <taxon>Pseudomonadota</taxon>
        <taxon>Gammaproteobacteria</taxon>
        <taxon>Pseudomonadales</taxon>
        <taxon>Pseudomonadaceae</taxon>
        <taxon>Metapseudomonas</taxon>
    </lineage>
</organism>
<proteinExistence type="inferred from homology"/>
<dbReference type="SUPFAM" id="SSF51316">
    <property type="entry name" value="Mss4-like"/>
    <property type="match status" value="1"/>
</dbReference>
<dbReference type="InterPro" id="IPR011057">
    <property type="entry name" value="Mss4-like_sf"/>
</dbReference>
<keyword evidence="2" id="KW-0479">Metal-binding</keyword>
<keyword evidence="3" id="KW-0862">Zinc</keyword>
<evidence type="ECO:0000256" key="5">
    <source>
        <dbReference type="SAM" id="MobiDB-lite"/>
    </source>
</evidence>
<dbReference type="RefSeq" id="WP_182850318.1">
    <property type="nucleotide sequence ID" value="NZ_AP022213.1"/>
</dbReference>
<dbReference type="Proteomes" id="UP000515591">
    <property type="component" value="Chromosome"/>
</dbReference>
<evidence type="ECO:0000313" key="8">
    <source>
        <dbReference type="Proteomes" id="UP000515591"/>
    </source>
</evidence>
<evidence type="ECO:0000256" key="1">
    <source>
        <dbReference type="ARBA" id="ARBA00005495"/>
    </source>
</evidence>
<comment type="similarity">
    <text evidence="1">Belongs to the Gfa family.</text>
</comment>
<feature type="region of interest" description="Disordered" evidence="5">
    <location>
        <begin position="120"/>
        <end position="148"/>
    </location>
</feature>
<evidence type="ECO:0000313" key="7">
    <source>
        <dbReference type="EMBL" id="BBT17285.1"/>
    </source>
</evidence>